<evidence type="ECO:0000313" key="1">
    <source>
        <dbReference type="EMBL" id="SUD27098.1"/>
    </source>
</evidence>
<gene>
    <name evidence="1" type="ORF">NCTC10392_00072</name>
</gene>
<dbReference type="AlphaFoldDB" id="A0A379I552"/>
<dbReference type="OrthoDB" id="6960142at2"/>
<dbReference type="EMBL" id="UGUS01000002">
    <property type="protein sequence ID" value="SUD27098.1"/>
    <property type="molecule type" value="Genomic_DNA"/>
</dbReference>
<dbReference type="Proteomes" id="UP000255125">
    <property type="component" value="Unassembled WGS sequence"/>
</dbReference>
<sequence length="81" mass="9315">MLAKIVNDNAFILNERGVLEIFASKLAPTFFCAHFSNFLAETITPFLSLLSFVTIHCYQNDKPLHEVAAQIRDYMMRCHHV</sequence>
<dbReference type="KEGG" id="pfn:HZ99_18080"/>
<protein>
    <submittedName>
        <fullName evidence="1">Uncharacterized protein</fullName>
    </submittedName>
</protein>
<evidence type="ECO:0000313" key="2">
    <source>
        <dbReference type="Proteomes" id="UP000255125"/>
    </source>
</evidence>
<name>A0A379I552_PSEFL</name>
<accession>A0A379I552</accession>
<proteinExistence type="predicted"/>
<organism evidence="1 2">
    <name type="scientific">Pseudomonas fluorescens</name>
    <dbReference type="NCBI Taxonomy" id="294"/>
    <lineage>
        <taxon>Bacteria</taxon>
        <taxon>Pseudomonadati</taxon>
        <taxon>Pseudomonadota</taxon>
        <taxon>Gammaproteobacteria</taxon>
        <taxon>Pseudomonadales</taxon>
        <taxon>Pseudomonadaceae</taxon>
        <taxon>Pseudomonas</taxon>
    </lineage>
</organism>
<reference evidence="1 2" key="1">
    <citation type="submission" date="2018-06" db="EMBL/GenBank/DDBJ databases">
        <authorList>
            <consortium name="Pathogen Informatics"/>
            <person name="Doyle S."/>
        </authorList>
    </citation>
    <scope>NUCLEOTIDE SEQUENCE [LARGE SCALE GENOMIC DNA]</scope>
    <source>
        <strain evidence="1 2">NCTC10392</strain>
    </source>
</reference>